<dbReference type="InterPro" id="IPR033887">
    <property type="entry name" value="PTS_IIA_man"/>
</dbReference>
<accession>A0A8J2UE55</accession>
<feature type="domain" description="PTS EIIA type-4" evidence="8">
    <location>
        <begin position="1"/>
        <end position="126"/>
    </location>
</feature>
<keyword evidence="5" id="KW-0808">Transferase</keyword>
<comment type="caution">
    <text evidence="9">The sequence shown here is derived from an EMBL/GenBank/DDBJ whole genome shotgun (WGS) entry which is preliminary data.</text>
</comment>
<dbReference type="InterPro" id="IPR036662">
    <property type="entry name" value="PTS_EIIA_man-typ_sf"/>
</dbReference>
<evidence type="ECO:0000313" key="10">
    <source>
        <dbReference type="Proteomes" id="UP000607559"/>
    </source>
</evidence>
<evidence type="ECO:0000256" key="5">
    <source>
        <dbReference type="ARBA" id="ARBA00022679"/>
    </source>
</evidence>
<dbReference type="GO" id="GO:0009401">
    <property type="term" value="P:phosphoenolpyruvate-dependent sugar phosphotransferase system"/>
    <property type="evidence" value="ECO:0007669"/>
    <property type="project" value="UniProtKB-KW"/>
</dbReference>
<dbReference type="Gene3D" id="3.40.50.510">
    <property type="entry name" value="Phosphotransferase system, mannose-type IIA component"/>
    <property type="match status" value="1"/>
</dbReference>
<dbReference type="SUPFAM" id="SSF53062">
    <property type="entry name" value="PTS system fructose IIA component-like"/>
    <property type="match status" value="1"/>
</dbReference>
<keyword evidence="4" id="KW-0762">Sugar transport</keyword>
<evidence type="ECO:0000259" key="8">
    <source>
        <dbReference type="PROSITE" id="PS51096"/>
    </source>
</evidence>
<evidence type="ECO:0000256" key="2">
    <source>
        <dbReference type="ARBA" id="ARBA00022448"/>
    </source>
</evidence>
<organism evidence="9 10">
    <name type="scientific">Puia dinghuensis</name>
    <dbReference type="NCBI Taxonomy" id="1792502"/>
    <lineage>
        <taxon>Bacteria</taxon>
        <taxon>Pseudomonadati</taxon>
        <taxon>Bacteroidota</taxon>
        <taxon>Chitinophagia</taxon>
        <taxon>Chitinophagales</taxon>
        <taxon>Chitinophagaceae</taxon>
        <taxon>Puia</taxon>
    </lineage>
</organism>
<dbReference type="InterPro" id="IPR004701">
    <property type="entry name" value="PTS_EIIA_man-typ"/>
</dbReference>
<evidence type="ECO:0000313" key="9">
    <source>
        <dbReference type="EMBL" id="GGB04030.1"/>
    </source>
</evidence>
<dbReference type="GO" id="GO:0016301">
    <property type="term" value="F:kinase activity"/>
    <property type="evidence" value="ECO:0007669"/>
    <property type="project" value="UniProtKB-KW"/>
</dbReference>
<evidence type="ECO:0000256" key="3">
    <source>
        <dbReference type="ARBA" id="ARBA00022490"/>
    </source>
</evidence>
<dbReference type="PROSITE" id="PS51096">
    <property type="entry name" value="PTS_EIIA_TYPE_4"/>
    <property type="match status" value="1"/>
</dbReference>
<keyword evidence="3" id="KW-0963">Cytoplasm</keyword>
<dbReference type="Proteomes" id="UP000607559">
    <property type="component" value="Unassembled WGS sequence"/>
</dbReference>
<protein>
    <submittedName>
        <fullName evidence="9">PTS mannose transporter subunit IIA</fullName>
    </submittedName>
</protein>
<dbReference type="RefSeq" id="WP_188932894.1">
    <property type="nucleotide sequence ID" value="NZ_BMJC01000003.1"/>
</dbReference>
<comment type="subcellular location">
    <subcellularLocation>
        <location evidence="1">Cytoplasm</location>
    </subcellularLocation>
</comment>
<keyword evidence="6" id="KW-0598">Phosphotransferase system</keyword>
<dbReference type="AlphaFoldDB" id="A0A8J2UE55"/>
<evidence type="ECO:0000256" key="7">
    <source>
        <dbReference type="ARBA" id="ARBA00022777"/>
    </source>
</evidence>
<evidence type="ECO:0000256" key="1">
    <source>
        <dbReference type="ARBA" id="ARBA00004496"/>
    </source>
</evidence>
<evidence type="ECO:0000256" key="4">
    <source>
        <dbReference type="ARBA" id="ARBA00022597"/>
    </source>
</evidence>
<keyword evidence="7" id="KW-0418">Kinase</keyword>
<keyword evidence="10" id="KW-1185">Reference proteome</keyword>
<sequence>MRKYMIVSHGEFAGGILSALELITGASSGVAVLEAYVDENRSVESAIAELLQGAGEDEEWIVFTDLLGGSVTNQVLRVAAEMGVAGSVHIVAGVNLPLVIEVVMADPDVPVREVLAEAIDVARDQLVYVNDLLHNNND</sequence>
<dbReference type="InterPro" id="IPR051471">
    <property type="entry name" value="Bacterial_PTS_sugar_comp"/>
</dbReference>
<dbReference type="Pfam" id="PF03610">
    <property type="entry name" value="EIIA-man"/>
    <property type="match status" value="1"/>
</dbReference>
<evidence type="ECO:0000256" key="6">
    <source>
        <dbReference type="ARBA" id="ARBA00022683"/>
    </source>
</evidence>
<proteinExistence type="predicted"/>
<reference evidence="9" key="2">
    <citation type="submission" date="2020-09" db="EMBL/GenBank/DDBJ databases">
        <authorList>
            <person name="Sun Q."/>
            <person name="Zhou Y."/>
        </authorList>
    </citation>
    <scope>NUCLEOTIDE SEQUENCE</scope>
    <source>
        <strain evidence="9">CGMCC 1.15448</strain>
    </source>
</reference>
<dbReference type="CDD" id="cd00006">
    <property type="entry name" value="PTS_IIA_man"/>
    <property type="match status" value="1"/>
</dbReference>
<keyword evidence="2" id="KW-0813">Transport</keyword>
<dbReference type="PANTHER" id="PTHR33799">
    <property type="entry name" value="PTS PERMEASE-RELATED-RELATED"/>
    <property type="match status" value="1"/>
</dbReference>
<dbReference type="PANTHER" id="PTHR33799:SF1">
    <property type="entry name" value="PTS SYSTEM MANNOSE-SPECIFIC EIIAB COMPONENT-RELATED"/>
    <property type="match status" value="1"/>
</dbReference>
<dbReference type="GO" id="GO:0016020">
    <property type="term" value="C:membrane"/>
    <property type="evidence" value="ECO:0007669"/>
    <property type="project" value="InterPro"/>
</dbReference>
<name>A0A8J2UE55_9BACT</name>
<reference evidence="9" key="1">
    <citation type="journal article" date="2014" name="Int. J. Syst. Evol. Microbiol.">
        <title>Complete genome sequence of Corynebacterium casei LMG S-19264T (=DSM 44701T), isolated from a smear-ripened cheese.</title>
        <authorList>
            <consortium name="US DOE Joint Genome Institute (JGI-PGF)"/>
            <person name="Walter F."/>
            <person name="Albersmeier A."/>
            <person name="Kalinowski J."/>
            <person name="Ruckert C."/>
        </authorList>
    </citation>
    <scope>NUCLEOTIDE SEQUENCE</scope>
    <source>
        <strain evidence="9">CGMCC 1.15448</strain>
    </source>
</reference>
<gene>
    <name evidence="9" type="ORF">GCM10011511_29180</name>
</gene>
<dbReference type="EMBL" id="BMJC01000003">
    <property type="protein sequence ID" value="GGB04030.1"/>
    <property type="molecule type" value="Genomic_DNA"/>
</dbReference>
<dbReference type="GO" id="GO:0005737">
    <property type="term" value="C:cytoplasm"/>
    <property type="evidence" value="ECO:0007669"/>
    <property type="project" value="UniProtKB-SubCell"/>
</dbReference>